<dbReference type="HAMAP" id="MF_00360">
    <property type="entry name" value="Ribosomal_bS6"/>
    <property type="match status" value="1"/>
</dbReference>
<feature type="compositionally biased region" description="Basic and acidic residues" evidence="4">
    <location>
        <begin position="138"/>
        <end position="156"/>
    </location>
</feature>
<comment type="similarity">
    <text evidence="1 3">Belongs to the bacterial ribosomal protein bS6 family.</text>
</comment>
<protein>
    <recommendedName>
        <fullName evidence="2 3">Small ribosomal subunit protein bS6</fullName>
    </recommendedName>
</protein>
<dbReference type="EMBL" id="PFAV01000022">
    <property type="protein sequence ID" value="PIR91630.1"/>
    <property type="molecule type" value="Genomic_DNA"/>
</dbReference>
<dbReference type="InterPro" id="IPR000529">
    <property type="entry name" value="Ribosomal_bS6"/>
</dbReference>
<organism evidence="5 6">
    <name type="scientific">bacterium (Candidatus Gribaldobacteria) CG10_big_fil_rev_8_21_14_0_10_41_12</name>
    <dbReference type="NCBI Taxonomy" id="2014277"/>
    <lineage>
        <taxon>Bacteria</taxon>
        <taxon>Candidatus Gribaldobacteria</taxon>
    </lineage>
</organism>
<dbReference type="GO" id="GO:0003735">
    <property type="term" value="F:structural constituent of ribosome"/>
    <property type="evidence" value="ECO:0007669"/>
    <property type="project" value="InterPro"/>
</dbReference>
<accession>A0A2H0UZW0</accession>
<reference evidence="6" key="1">
    <citation type="submission" date="2017-09" db="EMBL/GenBank/DDBJ databases">
        <title>Depth-based differentiation of microbial function through sediment-hosted aquifers and enrichment of novel symbionts in the deep terrestrial subsurface.</title>
        <authorList>
            <person name="Probst A.J."/>
            <person name="Ladd B."/>
            <person name="Jarett J.K."/>
            <person name="Geller-Mcgrath D.E."/>
            <person name="Sieber C.M.K."/>
            <person name="Emerson J.B."/>
            <person name="Anantharaman K."/>
            <person name="Thomas B.C."/>
            <person name="Malmstrom R."/>
            <person name="Stieglmeier M."/>
            <person name="Klingl A."/>
            <person name="Woyke T."/>
            <person name="Ryan C.M."/>
            <person name="Banfield J.F."/>
        </authorList>
    </citation>
    <scope>NUCLEOTIDE SEQUENCE [LARGE SCALE GENOMIC DNA]</scope>
</reference>
<proteinExistence type="inferred from homology"/>
<dbReference type="Pfam" id="PF01250">
    <property type="entry name" value="Ribosomal_S6"/>
    <property type="match status" value="1"/>
</dbReference>
<dbReference type="Proteomes" id="UP000228906">
    <property type="component" value="Unassembled WGS sequence"/>
</dbReference>
<dbReference type="Gene3D" id="3.30.70.60">
    <property type="match status" value="1"/>
</dbReference>
<name>A0A2H0UZW0_9BACT</name>
<evidence type="ECO:0000256" key="2">
    <source>
        <dbReference type="ARBA" id="ARBA00035294"/>
    </source>
</evidence>
<dbReference type="InterPro" id="IPR035980">
    <property type="entry name" value="Ribosomal_bS6_sf"/>
</dbReference>
<evidence type="ECO:0000313" key="6">
    <source>
        <dbReference type="Proteomes" id="UP000228906"/>
    </source>
</evidence>
<dbReference type="SUPFAM" id="SSF54995">
    <property type="entry name" value="Ribosomal protein S6"/>
    <property type="match status" value="1"/>
</dbReference>
<dbReference type="GO" id="GO:0019843">
    <property type="term" value="F:rRNA binding"/>
    <property type="evidence" value="ECO:0007669"/>
    <property type="project" value="UniProtKB-UniRule"/>
</dbReference>
<evidence type="ECO:0000256" key="4">
    <source>
        <dbReference type="SAM" id="MobiDB-lite"/>
    </source>
</evidence>
<comment type="function">
    <text evidence="3">Binds together with bS18 to 16S ribosomal RNA.</text>
</comment>
<sequence>MPKIYDLTYLLSPELNENEAQQLAQQISAGLADSKIIKTETPRMIGLSYAIKKQTTAFLANIIFETEPDKLGEIKNNLEKEGKVLRFLLTNRKRLPEAPALIVNEKISEPSITVPEPIAEPEVKPEKIKKAAKISKSKKADTDKDQEQETDLKQIGDDLDEILNAPLTEN</sequence>
<keyword evidence="3" id="KW-0699">rRNA-binding</keyword>
<gene>
    <name evidence="3" type="primary">rpsF</name>
    <name evidence="5" type="ORF">COU03_01290</name>
</gene>
<dbReference type="AlphaFoldDB" id="A0A2H0UZW0"/>
<dbReference type="GO" id="GO:1990904">
    <property type="term" value="C:ribonucleoprotein complex"/>
    <property type="evidence" value="ECO:0007669"/>
    <property type="project" value="UniProtKB-KW"/>
</dbReference>
<dbReference type="GO" id="GO:0005840">
    <property type="term" value="C:ribosome"/>
    <property type="evidence" value="ECO:0007669"/>
    <property type="project" value="UniProtKB-KW"/>
</dbReference>
<dbReference type="GO" id="GO:0006412">
    <property type="term" value="P:translation"/>
    <property type="evidence" value="ECO:0007669"/>
    <property type="project" value="UniProtKB-UniRule"/>
</dbReference>
<keyword evidence="3" id="KW-0689">Ribosomal protein</keyword>
<keyword evidence="3" id="KW-0694">RNA-binding</keyword>
<dbReference type="InterPro" id="IPR014717">
    <property type="entry name" value="Transl_elong_EF1B/ribsomal_bS6"/>
</dbReference>
<evidence type="ECO:0000313" key="5">
    <source>
        <dbReference type="EMBL" id="PIR91630.1"/>
    </source>
</evidence>
<keyword evidence="3" id="KW-0687">Ribonucleoprotein</keyword>
<comment type="caution">
    <text evidence="5">The sequence shown here is derived from an EMBL/GenBank/DDBJ whole genome shotgun (WGS) entry which is preliminary data.</text>
</comment>
<feature type="region of interest" description="Disordered" evidence="4">
    <location>
        <begin position="115"/>
        <end position="170"/>
    </location>
</feature>
<dbReference type="InterPro" id="IPR020814">
    <property type="entry name" value="Ribosomal_S6_plastid/chlpt"/>
</dbReference>
<evidence type="ECO:0000256" key="3">
    <source>
        <dbReference type="HAMAP-Rule" id="MF_00360"/>
    </source>
</evidence>
<evidence type="ECO:0000256" key="1">
    <source>
        <dbReference type="ARBA" id="ARBA00009512"/>
    </source>
</evidence>